<keyword evidence="9" id="KW-1185">Reference proteome</keyword>
<dbReference type="InterPro" id="IPR006119">
    <property type="entry name" value="Resolv_N"/>
</dbReference>
<feature type="domain" description="Resolvase/invertase-type recombinase catalytic" evidence="6">
    <location>
        <begin position="2"/>
        <end position="151"/>
    </location>
</feature>
<dbReference type="InterPro" id="IPR038109">
    <property type="entry name" value="DNA_bind_recomb_sf"/>
</dbReference>
<dbReference type="Pfam" id="PF13408">
    <property type="entry name" value="Zn_ribbon_recom"/>
    <property type="match status" value="1"/>
</dbReference>
<dbReference type="InterPro" id="IPR025827">
    <property type="entry name" value="Zn_ribbon_recom_dom"/>
</dbReference>
<sequence>MRPAIYIRVSTGNQAVEGHSLDVQLDDCYAQVEKLGFDRTEVVIFREAGASGEDMDRPELMRLIECAKQHELSHVIVKHPDRLSRNMADKAIIVRELQKLGVELVFVDVPDWDKSDEANLLFNIISSIAEYELRQIRRRTLSGKLRAAKEGQLMPMGIDPYGYRYDSGNLVVIEEEAQFVRSIFRWYAHEGLSLREIAARLDELGVPTKTGRSLHWSHATIGRILANELYTGCYFYNRRMTQKVKRATSTLTPSRIRRVKGFRPRSEWISVSVPPIIDTSTFQLAAHRRQTKRHQGTRQTHQHLLQGLPVCALCGSRWHAAAYRDRGGRAYRFYRRPANRSGCEQVCAHQCKSIRAERVEQQIWQLIATRVLTSRELVAEWQAHTQAKEARLKESEEQMGRQLAQLLQMEKRLLNLHMTGGIERTAYEIQVARVREQRAGLEKQQDEFALRRAALKRLMQTHIDALVQMLQSSCKNLELISFAIRQRMVSLLVEQVAVDAHDKTAVELTLTGPISYLGCPSKVL</sequence>
<evidence type="ECO:0000256" key="5">
    <source>
        <dbReference type="SAM" id="Coils"/>
    </source>
</evidence>
<accession>A0ABW4JBF2</accession>
<feature type="domain" description="Recombinase" evidence="7">
    <location>
        <begin position="160"/>
        <end position="296"/>
    </location>
</feature>
<proteinExistence type="predicted"/>
<dbReference type="Pfam" id="PF00239">
    <property type="entry name" value="Resolvase"/>
    <property type="match status" value="1"/>
</dbReference>
<gene>
    <name evidence="8" type="ORF">ACFSB2_01510</name>
</gene>
<dbReference type="PANTHER" id="PTHR30461">
    <property type="entry name" value="DNA-INVERTASE FROM LAMBDOID PROPHAGE"/>
    <property type="match status" value="1"/>
</dbReference>
<dbReference type="RefSeq" id="WP_377940783.1">
    <property type="nucleotide sequence ID" value="NZ_JBHUCX010000004.1"/>
</dbReference>
<dbReference type="InterPro" id="IPR036162">
    <property type="entry name" value="Resolvase-like_N_sf"/>
</dbReference>
<evidence type="ECO:0000256" key="2">
    <source>
        <dbReference type="ARBA" id="ARBA00023125"/>
    </source>
</evidence>
<dbReference type="Pfam" id="PF07508">
    <property type="entry name" value="Recombinase"/>
    <property type="match status" value="1"/>
</dbReference>
<keyword evidence="1" id="KW-0229">DNA integration</keyword>
<keyword evidence="5" id="KW-0175">Coiled coil</keyword>
<evidence type="ECO:0000313" key="8">
    <source>
        <dbReference type="EMBL" id="MFD1673399.1"/>
    </source>
</evidence>
<feature type="coiled-coil region" evidence="5">
    <location>
        <begin position="378"/>
        <end position="444"/>
    </location>
</feature>
<keyword evidence="2" id="KW-0238">DNA-binding</keyword>
<dbReference type="PROSITE" id="PS51737">
    <property type="entry name" value="RECOMBINASE_DNA_BIND"/>
    <property type="match status" value="1"/>
</dbReference>
<comment type="caution">
    <text evidence="8">The sequence shown here is derived from an EMBL/GenBank/DDBJ whole genome shotgun (WGS) entry which is preliminary data.</text>
</comment>
<evidence type="ECO:0000259" key="6">
    <source>
        <dbReference type="PROSITE" id="PS51736"/>
    </source>
</evidence>
<keyword evidence="3" id="KW-0233">DNA recombination</keyword>
<reference evidence="9" key="1">
    <citation type="journal article" date="2019" name="Int. J. Syst. Evol. Microbiol.">
        <title>The Global Catalogue of Microorganisms (GCM) 10K type strain sequencing project: providing services to taxonomists for standard genome sequencing and annotation.</title>
        <authorList>
            <consortium name="The Broad Institute Genomics Platform"/>
            <consortium name="The Broad Institute Genome Sequencing Center for Infectious Disease"/>
            <person name="Wu L."/>
            <person name="Ma J."/>
        </authorList>
    </citation>
    <scope>NUCLEOTIDE SEQUENCE [LARGE SCALE GENOMIC DNA]</scope>
    <source>
        <strain evidence="9">CGMCC 1.12286</strain>
    </source>
</reference>
<dbReference type="Gene3D" id="3.90.1750.20">
    <property type="entry name" value="Putative Large Serine Recombinase, Chain B, Domain 2"/>
    <property type="match status" value="1"/>
</dbReference>
<organism evidence="8 9">
    <name type="scientific">Alicyclobacillus fodiniaquatilis</name>
    <dbReference type="NCBI Taxonomy" id="1661150"/>
    <lineage>
        <taxon>Bacteria</taxon>
        <taxon>Bacillati</taxon>
        <taxon>Bacillota</taxon>
        <taxon>Bacilli</taxon>
        <taxon>Bacillales</taxon>
        <taxon>Alicyclobacillaceae</taxon>
        <taxon>Alicyclobacillus</taxon>
    </lineage>
</organism>
<dbReference type="Gene3D" id="3.40.50.1390">
    <property type="entry name" value="Resolvase, N-terminal catalytic domain"/>
    <property type="match status" value="1"/>
</dbReference>
<dbReference type="InterPro" id="IPR011109">
    <property type="entry name" value="DNA_bind_recombinase_dom"/>
</dbReference>
<dbReference type="SMART" id="SM00857">
    <property type="entry name" value="Resolvase"/>
    <property type="match status" value="1"/>
</dbReference>
<dbReference type="CDD" id="cd00338">
    <property type="entry name" value="Ser_Recombinase"/>
    <property type="match status" value="1"/>
</dbReference>
<evidence type="ECO:0000256" key="3">
    <source>
        <dbReference type="ARBA" id="ARBA00023172"/>
    </source>
</evidence>
<dbReference type="InterPro" id="IPR006118">
    <property type="entry name" value="Recombinase_CS"/>
</dbReference>
<evidence type="ECO:0000256" key="4">
    <source>
        <dbReference type="PROSITE-ProRule" id="PRU10137"/>
    </source>
</evidence>
<dbReference type="PROSITE" id="PS00397">
    <property type="entry name" value="RECOMBINASES_1"/>
    <property type="match status" value="1"/>
</dbReference>
<dbReference type="EMBL" id="JBHUCX010000004">
    <property type="protein sequence ID" value="MFD1673399.1"/>
    <property type="molecule type" value="Genomic_DNA"/>
</dbReference>
<dbReference type="SUPFAM" id="SSF53041">
    <property type="entry name" value="Resolvase-like"/>
    <property type="match status" value="1"/>
</dbReference>
<feature type="active site" description="O-(5'-phospho-DNA)-serine intermediate" evidence="4">
    <location>
        <position position="10"/>
    </location>
</feature>
<dbReference type="PANTHER" id="PTHR30461:SF23">
    <property type="entry name" value="DNA RECOMBINASE-RELATED"/>
    <property type="match status" value="1"/>
</dbReference>
<protein>
    <submittedName>
        <fullName evidence="8">Recombinase family protein</fullName>
    </submittedName>
</protein>
<name>A0ABW4JBF2_9BACL</name>
<dbReference type="PROSITE" id="PS51736">
    <property type="entry name" value="RECOMBINASES_3"/>
    <property type="match status" value="1"/>
</dbReference>
<dbReference type="InterPro" id="IPR050639">
    <property type="entry name" value="SSR_resolvase"/>
</dbReference>
<dbReference type="Proteomes" id="UP001597079">
    <property type="component" value="Unassembled WGS sequence"/>
</dbReference>
<evidence type="ECO:0000256" key="1">
    <source>
        <dbReference type="ARBA" id="ARBA00022908"/>
    </source>
</evidence>
<evidence type="ECO:0000313" key="9">
    <source>
        <dbReference type="Proteomes" id="UP001597079"/>
    </source>
</evidence>
<evidence type="ECO:0000259" key="7">
    <source>
        <dbReference type="PROSITE" id="PS51737"/>
    </source>
</evidence>